<sequence length="389" mass="45036">MHYIKTLFSDGRLHIYSILLFVSTFLWMALPYNSGPDMAIQKRVGGINMLLPDGHKPMPDEIIFIDVSKSRYLVPLDEDSTENDVVTNRQYLARLFTHLAANKEQVRYVLCDVHFDIPTPDDSLLVESVSGLGDKFLGINTYANDSLSRNLAGVRSATASVYLQQNAVYKVPCFGVYGDTLVPFRMYTDLDKVNVRKNFLFTWFQGKGIAFNNQIDDYPLRGSDFTDGEYVKIGLGELVSILEIAPEVFNDYLQNRYILIGDFENDAHNTYLNRQPGTLILFNAYLHLHLDRQILPVWYLAVLYVFLYWIVWLQTGKRSRHLKMTLRIKYFEPFEFPVNILSVSLLLMGFTYLSSLLFKVNISIFHLIVIFSFVDLVEFIWNKRIRAKH</sequence>
<gene>
    <name evidence="2" type="ORF">ACFO6W_04035</name>
</gene>
<evidence type="ECO:0000313" key="3">
    <source>
        <dbReference type="Proteomes" id="UP001596023"/>
    </source>
</evidence>
<keyword evidence="1" id="KW-1133">Transmembrane helix</keyword>
<organism evidence="2 3">
    <name type="scientific">Dysgonomonas termitidis</name>
    <dbReference type="NCBI Taxonomy" id="1516126"/>
    <lineage>
        <taxon>Bacteria</taxon>
        <taxon>Pseudomonadati</taxon>
        <taxon>Bacteroidota</taxon>
        <taxon>Bacteroidia</taxon>
        <taxon>Bacteroidales</taxon>
        <taxon>Dysgonomonadaceae</taxon>
        <taxon>Dysgonomonas</taxon>
    </lineage>
</organism>
<keyword evidence="1" id="KW-0472">Membrane</keyword>
<proteinExistence type="predicted"/>
<evidence type="ECO:0008006" key="4">
    <source>
        <dbReference type="Google" id="ProtNLM"/>
    </source>
</evidence>
<feature type="transmembrane region" description="Helical" evidence="1">
    <location>
        <begin position="364"/>
        <end position="381"/>
    </location>
</feature>
<feature type="transmembrane region" description="Helical" evidence="1">
    <location>
        <begin position="336"/>
        <end position="358"/>
    </location>
</feature>
<comment type="caution">
    <text evidence="2">The sequence shown here is derived from an EMBL/GenBank/DDBJ whole genome shotgun (WGS) entry which is preliminary data.</text>
</comment>
<reference evidence="3" key="1">
    <citation type="journal article" date="2019" name="Int. J. Syst. Evol. Microbiol.">
        <title>The Global Catalogue of Microorganisms (GCM) 10K type strain sequencing project: providing services to taxonomists for standard genome sequencing and annotation.</title>
        <authorList>
            <consortium name="The Broad Institute Genomics Platform"/>
            <consortium name="The Broad Institute Genome Sequencing Center for Infectious Disease"/>
            <person name="Wu L."/>
            <person name="Ma J."/>
        </authorList>
    </citation>
    <scope>NUCLEOTIDE SEQUENCE [LARGE SCALE GENOMIC DNA]</scope>
    <source>
        <strain evidence="3">CCUG 66188</strain>
    </source>
</reference>
<evidence type="ECO:0000313" key="2">
    <source>
        <dbReference type="EMBL" id="MFC4672856.1"/>
    </source>
</evidence>
<dbReference type="Proteomes" id="UP001596023">
    <property type="component" value="Unassembled WGS sequence"/>
</dbReference>
<dbReference type="EMBL" id="JBHSGN010000034">
    <property type="protein sequence ID" value="MFC4672856.1"/>
    <property type="molecule type" value="Genomic_DNA"/>
</dbReference>
<keyword evidence="3" id="KW-1185">Reference proteome</keyword>
<accession>A0ABV9KTD7</accession>
<keyword evidence="1" id="KW-0812">Transmembrane</keyword>
<feature type="transmembrane region" description="Helical" evidence="1">
    <location>
        <begin position="12"/>
        <end position="30"/>
    </location>
</feature>
<protein>
    <recommendedName>
        <fullName evidence="4">CHASE2 domain-containing protein</fullName>
    </recommendedName>
</protein>
<feature type="transmembrane region" description="Helical" evidence="1">
    <location>
        <begin position="297"/>
        <end position="315"/>
    </location>
</feature>
<dbReference type="RefSeq" id="WP_379994068.1">
    <property type="nucleotide sequence ID" value="NZ_JBHSGN010000034.1"/>
</dbReference>
<evidence type="ECO:0000256" key="1">
    <source>
        <dbReference type="SAM" id="Phobius"/>
    </source>
</evidence>
<name>A0ABV9KTD7_9BACT</name>